<comment type="subcellular location">
    <subcellularLocation>
        <location evidence="1">Cytoplasm</location>
    </subcellularLocation>
</comment>
<evidence type="ECO:0000313" key="6">
    <source>
        <dbReference type="Proteomes" id="UP001203297"/>
    </source>
</evidence>
<protein>
    <submittedName>
        <fullName evidence="5">Dynamitin-domain-containing protein</fullName>
    </submittedName>
</protein>
<dbReference type="GO" id="GO:0005737">
    <property type="term" value="C:cytoplasm"/>
    <property type="evidence" value="ECO:0007669"/>
    <property type="project" value="UniProtKB-SubCell"/>
</dbReference>
<dbReference type="GO" id="GO:0007017">
    <property type="term" value="P:microtubule-based process"/>
    <property type="evidence" value="ECO:0007669"/>
    <property type="project" value="InterPro"/>
</dbReference>
<dbReference type="Proteomes" id="UP001203297">
    <property type="component" value="Unassembled WGS sequence"/>
</dbReference>
<evidence type="ECO:0000256" key="3">
    <source>
        <dbReference type="SAM" id="Coils"/>
    </source>
</evidence>
<evidence type="ECO:0000256" key="2">
    <source>
        <dbReference type="ARBA" id="ARBA00022490"/>
    </source>
</evidence>
<dbReference type="PANTHER" id="PTHR15346">
    <property type="entry name" value="DYNACTIN SUBUNIT"/>
    <property type="match status" value="1"/>
</dbReference>
<dbReference type="GO" id="GO:0005869">
    <property type="term" value="C:dynactin complex"/>
    <property type="evidence" value="ECO:0007669"/>
    <property type="project" value="InterPro"/>
</dbReference>
<sequence>MSINKYSNLPDIDSSGKDVYETEDTFQSLHDESGLNDVQNNDSSDDEGLPSRSQKIVEASTTEGIDESSLLSSFTHAVPVPDTPPSLALRLKLLQSELNSLETDLSDPANPHLARDREQSHIDPGDLLKGLVDVKARLSKLSGGHEGRVRLVQGVLQDAPPADHISEKSGSGGDVKDIADVDRRVGELEKLLGSASTSLDESSAMPTPLLPLLTRLNTQLTVLAQPRHLDNISRRLKLLLSDLDRLAAANQQHRRTTATESGNTTNEPATFPTSLQEQLAPALSRLVPALPQIPHILARLRTLATLHTSAAQFSNALSALEEEQRQSREAMDALSQAIEGVERSLVENGRVVKGNVAGLEQRIDALTKRLDNPLESIAIAIE</sequence>
<evidence type="ECO:0000256" key="4">
    <source>
        <dbReference type="SAM" id="MobiDB-lite"/>
    </source>
</evidence>
<evidence type="ECO:0000313" key="5">
    <source>
        <dbReference type="EMBL" id="KAI0305631.1"/>
    </source>
</evidence>
<dbReference type="AlphaFoldDB" id="A0AAD4M882"/>
<feature type="compositionally biased region" description="Basic and acidic residues" evidence="4">
    <location>
        <begin position="113"/>
        <end position="124"/>
    </location>
</feature>
<feature type="region of interest" description="Disordered" evidence="4">
    <location>
        <begin position="1"/>
        <end position="64"/>
    </location>
</feature>
<feature type="coiled-coil region" evidence="3">
    <location>
        <begin position="310"/>
        <end position="337"/>
    </location>
</feature>
<keyword evidence="3" id="KW-0175">Coiled coil</keyword>
<accession>A0AAD4M882</accession>
<gene>
    <name evidence="5" type="ORF">B0F90DRAFT_1808840</name>
</gene>
<feature type="compositionally biased region" description="Polar residues" evidence="4">
    <location>
        <begin position="51"/>
        <end position="64"/>
    </location>
</feature>
<organism evidence="5 6">
    <name type="scientific">Multifurca ochricompacta</name>
    <dbReference type="NCBI Taxonomy" id="376703"/>
    <lineage>
        <taxon>Eukaryota</taxon>
        <taxon>Fungi</taxon>
        <taxon>Dikarya</taxon>
        <taxon>Basidiomycota</taxon>
        <taxon>Agaricomycotina</taxon>
        <taxon>Agaricomycetes</taxon>
        <taxon>Russulales</taxon>
        <taxon>Russulaceae</taxon>
        <taxon>Multifurca</taxon>
    </lineage>
</organism>
<dbReference type="Pfam" id="PF04912">
    <property type="entry name" value="Dynamitin"/>
    <property type="match status" value="1"/>
</dbReference>
<name>A0AAD4M882_9AGAM</name>
<dbReference type="EMBL" id="WTXG01000005">
    <property type="protein sequence ID" value="KAI0305631.1"/>
    <property type="molecule type" value="Genomic_DNA"/>
</dbReference>
<proteinExistence type="predicted"/>
<evidence type="ECO:0000256" key="1">
    <source>
        <dbReference type="ARBA" id="ARBA00004496"/>
    </source>
</evidence>
<dbReference type="InterPro" id="IPR028133">
    <property type="entry name" value="Dynamitin"/>
</dbReference>
<keyword evidence="2" id="KW-0963">Cytoplasm</keyword>
<reference evidence="5" key="1">
    <citation type="journal article" date="2022" name="New Phytol.">
        <title>Evolutionary transition to the ectomycorrhizal habit in the genomes of a hyperdiverse lineage of mushroom-forming fungi.</title>
        <authorList>
            <person name="Looney B."/>
            <person name="Miyauchi S."/>
            <person name="Morin E."/>
            <person name="Drula E."/>
            <person name="Courty P.E."/>
            <person name="Kohler A."/>
            <person name="Kuo A."/>
            <person name="LaButti K."/>
            <person name="Pangilinan J."/>
            <person name="Lipzen A."/>
            <person name="Riley R."/>
            <person name="Andreopoulos W."/>
            <person name="He G."/>
            <person name="Johnson J."/>
            <person name="Nolan M."/>
            <person name="Tritt A."/>
            <person name="Barry K.W."/>
            <person name="Grigoriev I.V."/>
            <person name="Nagy L.G."/>
            <person name="Hibbett D."/>
            <person name="Henrissat B."/>
            <person name="Matheny P.B."/>
            <person name="Labbe J."/>
            <person name="Martin F.M."/>
        </authorList>
    </citation>
    <scope>NUCLEOTIDE SEQUENCE</scope>
    <source>
        <strain evidence="5">BPL690</strain>
    </source>
</reference>
<feature type="region of interest" description="Disordered" evidence="4">
    <location>
        <begin position="103"/>
        <end position="124"/>
    </location>
</feature>
<comment type="caution">
    <text evidence="5">The sequence shown here is derived from an EMBL/GenBank/DDBJ whole genome shotgun (WGS) entry which is preliminary data.</text>
</comment>
<keyword evidence="6" id="KW-1185">Reference proteome</keyword>